<comment type="caution">
    <text evidence="1">The sequence shown here is derived from an EMBL/GenBank/DDBJ whole genome shotgun (WGS) entry which is preliminary data.</text>
</comment>
<accession>A0A8T2VE43</accession>
<sequence>MLIKIGRSRLCEGLSPPTALSQAAARKVEELRASDSSMVEGASVSYFYIFQPQLLFEASSFIKLLISIPKGRRNIIAMAVCLCSEAKRGVVEYGSLRCWSDSQSSRSFV</sequence>
<dbReference type="EMBL" id="CM035406">
    <property type="protein sequence ID" value="KAH7445358.1"/>
    <property type="molecule type" value="Genomic_DNA"/>
</dbReference>
<dbReference type="AlphaFoldDB" id="A0A8T2VE43"/>
<dbReference type="Proteomes" id="UP000825935">
    <property type="component" value="Chromosome 1"/>
</dbReference>
<name>A0A8T2VE43_CERRI</name>
<evidence type="ECO:0000313" key="1">
    <source>
        <dbReference type="EMBL" id="KAH7445358.1"/>
    </source>
</evidence>
<keyword evidence="2" id="KW-1185">Reference proteome</keyword>
<proteinExistence type="predicted"/>
<gene>
    <name evidence="1" type="ORF">KP509_01G004300</name>
</gene>
<protein>
    <submittedName>
        <fullName evidence="1">Uncharacterized protein</fullName>
    </submittedName>
</protein>
<organism evidence="1 2">
    <name type="scientific">Ceratopteris richardii</name>
    <name type="common">Triangle waterfern</name>
    <dbReference type="NCBI Taxonomy" id="49495"/>
    <lineage>
        <taxon>Eukaryota</taxon>
        <taxon>Viridiplantae</taxon>
        <taxon>Streptophyta</taxon>
        <taxon>Embryophyta</taxon>
        <taxon>Tracheophyta</taxon>
        <taxon>Polypodiopsida</taxon>
        <taxon>Polypodiidae</taxon>
        <taxon>Polypodiales</taxon>
        <taxon>Pteridineae</taxon>
        <taxon>Pteridaceae</taxon>
        <taxon>Parkerioideae</taxon>
        <taxon>Ceratopteris</taxon>
    </lineage>
</organism>
<evidence type="ECO:0000313" key="2">
    <source>
        <dbReference type="Proteomes" id="UP000825935"/>
    </source>
</evidence>
<reference evidence="1" key="1">
    <citation type="submission" date="2021-08" db="EMBL/GenBank/DDBJ databases">
        <title>WGS assembly of Ceratopteris richardii.</title>
        <authorList>
            <person name="Marchant D.B."/>
            <person name="Chen G."/>
            <person name="Jenkins J."/>
            <person name="Shu S."/>
            <person name="Leebens-Mack J."/>
            <person name="Grimwood J."/>
            <person name="Schmutz J."/>
            <person name="Soltis P."/>
            <person name="Soltis D."/>
            <person name="Chen Z.-H."/>
        </authorList>
    </citation>
    <scope>NUCLEOTIDE SEQUENCE</scope>
    <source>
        <strain evidence="1">Whitten #5841</strain>
        <tissue evidence="1">Leaf</tissue>
    </source>
</reference>